<organism evidence="2">
    <name type="scientific">Alexandrium andersonii</name>
    <dbReference type="NCBI Taxonomy" id="327968"/>
    <lineage>
        <taxon>Eukaryota</taxon>
        <taxon>Sar</taxon>
        <taxon>Alveolata</taxon>
        <taxon>Dinophyceae</taxon>
        <taxon>Gonyaulacales</taxon>
        <taxon>Pyrocystaceae</taxon>
        <taxon>Alexandrium</taxon>
    </lineage>
</organism>
<evidence type="ECO:0000313" key="2">
    <source>
        <dbReference type="EMBL" id="CAD9540263.1"/>
    </source>
</evidence>
<reference evidence="2" key="1">
    <citation type="submission" date="2021-01" db="EMBL/GenBank/DDBJ databases">
        <authorList>
            <person name="Corre E."/>
            <person name="Pelletier E."/>
            <person name="Niang G."/>
            <person name="Scheremetjew M."/>
            <person name="Finn R."/>
            <person name="Kale V."/>
            <person name="Holt S."/>
            <person name="Cochrane G."/>
            <person name="Meng A."/>
            <person name="Brown T."/>
            <person name="Cohen L."/>
        </authorList>
    </citation>
    <scope>NUCLEOTIDE SEQUENCE</scope>
    <source>
        <strain evidence="2">CCMP2222</strain>
    </source>
</reference>
<feature type="compositionally biased region" description="Low complexity" evidence="1">
    <location>
        <begin position="96"/>
        <end position="120"/>
    </location>
</feature>
<dbReference type="EMBL" id="HBGQ01100067">
    <property type="protein sequence ID" value="CAD9540263.1"/>
    <property type="molecule type" value="Transcribed_RNA"/>
</dbReference>
<evidence type="ECO:0000256" key="1">
    <source>
        <dbReference type="SAM" id="MobiDB-lite"/>
    </source>
</evidence>
<name>A0A7S2J9D1_9DINO</name>
<feature type="compositionally biased region" description="Basic and acidic residues" evidence="1">
    <location>
        <begin position="129"/>
        <end position="140"/>
    </location>
</feature>
<protein>
    <submittedName>
        <fullName evidence="2">Uncharacterized protein</fullName>
    </submittedName>
</protein>
<accession>A0A7S2J9D1</accession>
<feature type="region of interest" description="Disordered" evidence="1">
    <location>
        <begin position="51"/>
        <end position="148"/>
    </location>
</feature>
<gene>
    <name evidence="2" type="ORF">AAND1436_LOCUS47828</name>
</gene>
<dbReference type="AlphaFoldDB" id="A0A7S2J9D1"/>
<sequence length="148" mass="16298">MKDLGEELKSLRRVISEDLLRGWGEVSQKSESHRFLFSAAKEDLLATAYRESGAARQDVPSPVKGGVVHDPAAQRGPLSAPLAANGFATLQDPRAQQQEQHLKQQPPQPLRPQQQARTPPSAWSRRHCCSAERAEPERLSADPCSRGT</sequence>
<proteinExistence type="predicted"/>